<feature type="domain" description="Solute-binding protein family 3/N-terminal" evidence="4">
    <location>
        <begin position="33"/>
        <end position="255"/>
    </location>
</feature>
<dbReference type="Gene3D" id="3.40.190.10">
    <property type="entry name" value="Periplasmic binding protein-like II"/>
    <property type="match status" value="2"/>
</dbReference>
<keyword evidence="2" id="KW-0732">Signal</keyword>
<reference evidence="5" key="1">
    <citation type="submission" date="2024-07" db="EMBL/GenBank/DDBJ databases">
        <authorList>
            <person name="Biller S.J."/>
        </authorList>
    </citation>
    <scope>NUCLEOTIDE SEQUENCE</scope>
    <source>
        <strain evidence="5">WC2420</strain>
    </source>
</reference>
<evidence type="ECO:0000256" key="1">
    <source>
        <dbReference type="ARBA" id="ARBA00010333"/>
    </source>
</evidence>
<feature type="compositionally biased region" description="Low complexity" evidence="3">
    <location>
        <begin position="260"/>
        <end position="290"/>
    </location>
</feature>
<organism evidence="5">
    <name type="scientific">Rouxiella sp. WC2420</name>
    <dbReference type="NCBI Taxonomy" id="3234145"/>
    <lineage>
        <taxon>Bacteria</taxon>
        <taxon>Pseudomonadati</taxon>
        <taxon>Pseudomonadota</taxon>
        <taxon>Gammaproteobacteria</taxon>
        <taxon>Enterobacterales</taxon>
        <taxon>Yersiniaceae</taxon>
        <taxon>Rouxiella</taxon>
    </lineage>
</organism>
<protein>
    <submittedName>
        <fullName evidence="5">Amino acid ABC transporter substrate-binding protein</fullName>
    </submittedName>
</protein>
<evidence type="ECO:0000313" key="5">
    <source>
        <dbReference type="EMBL" id="XDU74724.1"/>
    </source>
</evidence>
<feature type="region of interest" description="Disordered" evidence="3">
    <location>
        <begin position="257"/>
        <end position="290"/>
    </location>
</feature>
<name>A0AB39VYT3_9GAMM</name>
<dbReference type="CDD" id="cd13709">
    <property type="entry name" value="PBP2_YxeM"/>
    <property type="match status" value="1"/>
</dbReference>
<dbReference type="PANTHER" id="PTHR35936:SF19">
    <property type="entry name" value="AMINO-ACID-BINDING PROTEIN YXEM-RELATED"/>
    <property type="match status" value="1"/>
</dbReference>
<gene>
    <name evidence="5" type="ORF">AB3G37_11845</name>
</gene>
<comment type="similarity">
    <text evidence="1">Belongs to the bacterial solute-binding protein 3 family.</text>
</comment>
<dbReference type="SUPFAM" id="SSF53850">
    <property type="entry name" value="Periplasmic binding protein-like II"/>
    <property type="match status" value="1"/>
</dbReference>
<dbReference type="PANTHER" id="PTHR35936">
    <property type="entry name" value="MEMBRANE-BOUND LYTIC MUREIN TRANSGLYCOSYLASE F"/>
    <property type="match status" value="1"/>
</dbReference>
<accession>A0AB39VYT3</accession>
<dbReference type="SMART" id="SM00062">
    <property type="entry name" value="PBPb"/>
    <property type="match status" value="1"/>
</dbReference>
<evidence type="ECO:0000256" key="2">
    <source>
        <dbReference type="ARBA" id="ARBA00022729"/>
    </source>
</evidence>
<dbReference type="Pfam" id="PF00497">
    <property type="entry name" value="SBP_bac_3"/>
    <property type="match status" value="1"/>
</dbReference>
<dbReference type="EMBL" id="CP165628">
    <property type="protein sequence ID" value="XDU74724.1"/>
    <property type="molecule type" value="Genomic_DNA"/>
</dbReference>
<dbReference type="AlphaFoldDB" id="A0AB39VYT3"/>
<sequence>MKLLKMAIIASSVLLLNACDKPASQAEVDNTPVLRVGTSPDGYPHYFVENGQVKGFSVDILNAIGDKIHYKIQWVTSDWVGVLGSLETGKVDTVGNFADTPERRQKYDFSNPYYYSAAQLAVSINNKTIHGLQDMKGKTVAADLGSNYANVLKEYDPQNQIKLVNFEGQDVVLNAVAQGKVDAYVSGQVILLGRIKHSHLPLKVVGEPFGVKQVALPFRKDPRGEALRKKVDVALEQLRADGTLSKISEKWFDRDLSVKPSNSSAPPATTAPVTTNVTATTTTTTSSTKG</sequence>
<dbReference type="InterPro" id="IPR001638">
    <property type="entry name" value="Solute-binding_3/MltF_N"/>
</dbReference>
<dbReference type="RefSeq" id="WP_369790831.1">
    <property type="nucleotide sequence ID" value="NZ_CP165628.1"/>
</dbReference>
<evidence type="ECO:0000259" key="4">
    <source>
        <dbReference type="SMART" id="SM00062"/>
    </source>
</evidence>
<proteinExistence type="inferred from homology"/>
<evidence type="ECO:0000256" key="3">
    <source>
        <dbReference type="SAM" id="MobiDB-lite"/>
    </source>
</evidence>